<dbReference type="InterPro" id="IPR001279">
    <property type="entry name" value="Metallo-B-lactamas"/>
</dbReference>
<comment type="cofactor">
    <cofactor evidence="7">
        <name>Zn(2+)</name>
        <dbReference type="ChEBI" id="CHEBI:29105"/>
    </cofactor>
    <text evidence="7">Binds 2 Zn(2+) ions per subunit.</text>
</comment>
<feature type="binding site" evidence="7">
    <location>
        <position position="63"/>
    </location>
    <ligand>
        <name>Zn(2+)</name>
        <dbReference type="ChEBI" id="CHEBI:29105"/>
        <label>1</label>
    </ligand>
</feature>
<dbReference type="GO" id="GO:0004416">
    <property type="term" value="F:hydroxyacylglutathione hydrolase activity"/>
    <property type="evidence" value="ECO:0007669"/>
    <property type="project" value="UniProtKB-EC"/>
</dbReference>
<feature type="binding site" evidence="7">
    <location>
        <position position="67"/>
    </location>
    <ligand>
        <name>Zn(2+)</name>
        <dbReference type="ChEBI" id="CHEBI:29105"/>
        <label>2</label>
    </ligand>
</feature>
<dbReference type="InterPro" id="IPR050110">
    <property type="entry name" value="Glyoxalase_II_hydrolase"/>
</dbReference>
<dbReference type="EC" id="3.1.2.6" evidence="7"/>
<evidence type="ECO:0000256" key="1">
    <source>
        <dbReference type="ARBA" id="ARBA00001623"/>
    </source>
</evidence>
<comment type="function">
    <text evidence="7">Thiolesterase that catalyzes the hydrolysis of S-D-lactoyl-glutathione to form glutathione and D-lactic acid.</text>
</comment>
<evidence type="ECO:0000256" key="3">
    <source>
        <dbReference type="ARBA" id="ARBA00006759"/>
    </source>
</evidence>
<keyword evidence="6 7" id="KW-0862">Zinc</keyword>
<dbReference type="HAMAP" id="MF_01374">
    <property type="entry name" value="Glyoxalase_2"/>
    <property type="match status" value="1"/>
</dbReference>
<dbReference type="SUPFAM" id="SSF56281">
    <property type="entry name" value="Metallo-hydrolase/oxidoreductase"/>
    <property type="match status" value="1"/>
</dbReference>
<name>A0ABV4BFK6_9GAMM</name>
<dbReference type="NCBIfam" id="TIGR03413">
    <property type="entry name" value="GSH_gloB"/>
    <property type="match status" value="1"/>
</dbReference>
<protein>
    <recommendedName>
        <fullName evidence="7">Hydroxyacylglutathione hydrolase</fullName>
        <ecNumber evidence="7">3.1.2.6</ecNumber>
    </recommendedName>
    <alternativeName>
        <fullName evidence="7">Glyoxalase II</fullName>
        <shortName evidence="7">Glx II</shortName>
    </alternativeName>
</protein>
<sequence>MTGEIDEARARISPIPAFDDNYIWLLRDPGRRLATLVDPGDADPVVAALADEDLALAAILITHHHPDHTGGVLDLLAAFPDALVFGPQDRRIPGLNRPVSEGDEVRVPGHAEAFRVLEVPGHTATHIAFLGGRTLFCGDTLFAAGCGRVFDGTVEQLARSLARLAALPPDTLCYCAHEYTLANLGFAAWVEPNNAARQERQREVESQRARHEPTVPSSLALELATNPFLRTGEPVVVAAAERFAGMRLQTQAEVFAALRRWKDTCYD</sequence>
<comment type="similarity">
    <text evidence="3 7">Belongs to the metallo-beta-lactamase superfamily. Glyoxalase II family.</text>
</comment>
<feature type="binding site" evidence="7">
    <location>
        <position position="177"/>
    </location>
    <ligand>
        <name>Zn(2+)</name>
        <dbReference type="ChEBI" id="CHEBI:29105"/>
        <label>2</label>
    </ligand>
</feature>
<dbReference type="InterPro" id="IPR036866">
    <property type="entry name" value="RibonucZ/Hydroxyglut_hydro"/>
</dbReference>
<evidence type="ECO:0000259" key="8">
    <source>
        <dbReference type="SMART" id="SM00849"/>
    </source>
</evidence>
<dbReference type="Gene3D" id="3.60.15.10">
    <property type="entry name" value="Ribonuclease Z/Hydroxyacylglutathione hydrolase-like"/>
    <property type="match status" value="1"/>
</dbReference>
<evidence type="ECO:0000313" key="10">
    <source>
        <dbReference type="Proteomes" id="UP001564408"/>
    </source>
</evidence>
<organism evidence="9 10">
    <name type="scientific">Thioalkalicoccus limnaeus</name>
    <dbReference type="NCBI Taxonomy" id="120681"/>
    <lineage>
        <taxon>Bacteria</taxon>
        <taxon>Pseudomonadati</taxon>
        <taxon>Pseudomonadota</taxon>
        <taxon>Gammaproteobacteria</taxon>
        <taxon>Chromatiales</taxon>
        <taxon>Chromatiaceae</taxon>
        <taxon>Thioalkalicoccus</taxon>
    </lineage>
</organism>
<dbReference type="Pfam" id="PF16123">
    <property type="entry name" value="HAGH_C"/>
    <property type="match status" value="1"/>
</dbReference>
<feature type="binding site" evidence="7">
    <location>
        <position position="122"/>
    </location>
    <ligand>
        <name>Zn(2+)</name>
        <dbReference type="ChEBI" id="CHEBI:29105"/>
        <label>1</label>
    </ligand>
</feature>
<dbReference type="PANTHER" id="PTHR43705">
    <property type="entry name" value="HYDROXYACYLGLUTATHIONE HYDROLASE"/>
    <property type="match status" value="1"/>
</dbReference>
<comment type="catalytic activity">
    <reaction evidence="1 7">
        <text>an S-(2-hydroxyacyl)glutathione + H2O = a 2-hydroxy carboxylate + glutathione + H(+)</text>
        <dbReference type="Rhea" id="RHEA:21864"/>
        <dbReference type="ChEBI" id="CHEBI:15377"/>
        <dbReference type="ChEBI" id="CHEBI:15378"/>
        <dbReference type="ChEBI" id="CHEBI:57925"/>
        <dbReference type="ChEBI" id="CHEBI:58896"/>
        <dbReference type="ChEBI" id="CHEBI:71261"/>
        <dbReference type="EC" id="3.1.2.6"/>
    </reaction>
</comment>
<dbReference type="SMART" id="SM00849">
    <property type="entry name" value="Lactamase_B"/>
    <property type="match status" value="1"/>
</dbReference>
<dbReference type="InterPro" id="IPR032282">
    <property type="entry name" value="HAGH_C"/>
</dbReference>
<keyword evidence="5 7" id="KW-0378">Hydrolase</keyword>
<dbReference type="InterPro" id="IPR017782">
    <property type="entry name" value="Hydroxyacylglutathione_Hdrlase"/>
</dbReference>
<proteinExistence type="inferred from homology"/>
<dbReference type="Pfam" id="PF00753">
    <property type="entry name" value="Lactamase_B"/>
    <property type="match status" value="1"/>
</dbReference>
<dbReference type="RefSeq" id="WP_369666518.1">
    <property type="nucleotide sequence ID" value="NZ_JBDKXB010000006.1"/>
</dbReference>
<feature type="binding site" evidence="7">
    <location>
        <position position="139"/>
    </location>
    <ligand>
        <name>Zn(2+)</name>
        <dbReference type="ChEBI" id="CHEBI:29105"/>
        <label>1</label>
    </ligand>
</feature>
<comment type="caution">
    <text evidence="9">The sequence shown here is derived from an EMBL/GenBank/DDBJ whole genome shotgun (WGS) entry which is preliminary data.</text>
</comment>
<evidence type="ECO:0000256" key="7">
    <source>
        <dbReference type="HAMAP-Rule" id="MF_01374"/>
    </source>
</evidence>
<comment type="subunit">
    <text evidence="7">Monomer.</text>
</comment>
<dbReference type="PANTHER" id="PTHR43705:SF1">
    <property type="entry name" value="HYDROXYACYLGLUTATHIONE HYDROLASE GLOB"/>
    <property type="match status" value="1"/>
</dbReference>
<dbReference type="CDD" id="cd07723">
    <property type="entry name" value="hydroxyacylglutathione_hydrolase_MBL-fold"/>
    <property type="match status" value="1"/>
</dbReference>
<dbReference type="Proteomes" id="UP001564408">
    <property type="component" value="Unassembled WGS sequence"/>
</dbReference>
<evidence type="ECO:0000256" key="4">
    <source>
        <dbReference type="ARBA" id="ARBA00022723"/>
    </source>
</evidence>
<dbReference type="InterPro" id="IPR035680">
    <property type="entry name" value="Clx_II_MBL"/>
</dbReference>
<keyword evidence="4 7" id="KW-0479">Metal-binding</keyword>
<feature type="binding site" evidence="7">
    <location>
        <position position="68"/>
    </location>
    <ligand>
        <name>Zn(2+)</name>
        <dbReference type="ChEBI" id="CHEBI:29105"/>
        <label>2</label>
    </ligand>
</feature>
<evidence type="ECO:0000256" key="2">
    <source>
        <dbReference type="ARBA" id="ARBA00004963"/>
    </source>
</evidence>
<reference evidence="9 10" key="1">
    <citation type="submission" date="2024-05" db="EMBL/GenBank/DDBJ databases">
        <title>Genome Sequence and Characterization of the New Strain Purple Sulfur Bacterium of Genus Thioalkalicoccus.</title>
        <authorList>
            <person name="Bryantseva I.A."/>
            <person name="Kyndt J.A."/>
            <person name="Imhoff J.F."/>
        </authorList>
    </citation>
    <scope>NUCLEOTIDE SEQUENCE [LARGE SCALE GENOMIC DNA]</scope>
    <source>
        <strain evidence="9 10">Um2</strain>
    </source>
</reference>
<feature type="binding site" evidence="7">
    <location>
        <position position="65"/>
    </location>
    <ligand>
        <name>Zn(2+)</name>
        <dbReference type="ChEBI" id="CHEBI:29105"/>
        <label>1</label>
    </ligand>
</feature>
<dbReference type="EMBL" id="JBDKXB010000006">
    <property type="protein sequence ID" value="MEY6432132.1"/>
    <property type="molecule type" value="Genomic_DNA"/>
</dbReference>
<evidence type="ECO:0000256" key="5">
    <source>
        <dbReference type="ARBA" id="ARBA00022801"/>
    </source>
</evidence>
<feature type="binding site" evidence="7">
    <location>
        <position position="139"/>
    </location>
    <ligand>
        <name>Zn(2+)</name>
        <dbReference type="ChEBI" id="CHEBI:29105"/>
        <label>2</label>
    </ligand>
</feature>
<dbReference type="PIRSF" id="PIRSF005457">
    <property type="entry name" value="Glx"/>
    <property type="match status" value="1"/>
</dbReference>
<comment type="pathway">
    <text evidence="2 7">Secondary metabolite metabolism; methylglyoxal degradation; (R)-lactate from methylglyoxal: step 2/2.</text>
</comment>
<evidence type="ECO:0000313" key="9">
    <source>
        <dbReference type="EMBL" id="MEY6432132.1"/>
    </source>
</evidence>
<accession>A0ABV4BFK6</accession>
<keyword evidence="10" id="KW-1185">Reference proteome</keyword>
<feature type="domain" description="Metallo-beta-lactamase" evidence="8">
    <location>
        <begin position="20"/>
        <end position="177"/>
    </location>
</feature>
<evidence type="ECO:0000256" key="6">
    <source>
        <dbReference type="ARBA" id="ARBA00022833"/>
    </source>
</evidence>
<gene>
    <name evidence="7 9" type="primary">gloB</name>
    <name evidence="9" type="ORF">ABC977_06865</name>
</gene>